<dbReference type="RefSeq" id="WP_306001991.1">
    <property type="nucleotide sequence ID" value="NZ_JASNFN010000055.1"/>
</dbReference>
<evidence type="ECO:0000313" key="3">
    <source>
        <dbReference type="EMBL" id="MDP5185496.1"/>
    </source>
</evidence>
<proteinExistence type="predicted"/>
<organism evidence="3 4">
    <name type="scientific">Blastococcus carthaginiensis</name>
    <dbReference type="NCBI Taxonomy" id="3050034"/>
    <lineage>
        <taxon>Bacteria</taxon>
        <taxon>Bacillati</taxon>
        <taxon>Actinomycetota</taxon>
        <taxon>Actinomycetes</taxon>
        <taxon>Geodermatophilales</taxon>
        <taxon>Geodermatophilaceae</taxon>
        <taxon>Blastococcus</taxon>
    </lineage>
</organism>
<comment type="caution">
    <text evidence="3">The sequence shown here is derived from an EMBL/GenBank/DDBJ whole genome shotgun (WGS) entry which is preliminary data.</text>
</comment>
<dbReference type="EMBL" id="JASNFN010000055">
    <property type="protein sequence ID" value="MDP5185496.1"/>
    <property type="molecule type" value="Genomic_DNA"/>
</dbReference>
<dbReference type="Pfam" id="PF13250">
    <property type="entry name" value="SNIPE"/>
    <property type="match status" value="1"/>
</dbReference>
<feature type="region of interest" description="Disordered" evidence="1">
    <location>
        <begin position="1"/>
        <end position="78"/>
    </location>
</feature>
<dbReference type="InterPro" id="IPR025280">
    <property type="entry name" value="SNIPE"/>
</dbReference>
<feature type="compositionally biased region" description="Polar residues" evidence="1">
    <location>
        <begin position="57"/>
        <end position="72"/>
    </location>
</feature>
<protein>
    <recommendedName>
        <fullName evidence="2">SNIPE associated domain-containing protein</fullName>
    </recommendedName>
</protein>
<feature type="compositionally biased region" description="Basic and acidic residues" evidence="1">
    <location>
        <begin position="153"/>
        <end position="163"/>
    </location>
</feature>
<reference evidence="4" key="1">
    <citation type="submission" date="2023-05" db="EMBL/GenBank/DDBJ databases">
        <title>Draft genome of Pseudofrankia sp. BMG5.37.</title>
        <authorList>
            <person name="Gtari M."/>
            <person name="Ghodhbane F."/>
            <person name="Sbissi I."/>
        </authorList>
    </citation>
    <scope>NUCLEOTIDE SEQUENCE [LARGE SCALE GENOMIC DNA]</scope>
    <source>
        <strain evidence="4">BMG 814</strain>
    </source>
</reference>
<sequence>MTDDIVVDRTGASMAQRFRTPPNWPAPPEGWVPPQGWHPDPTWGPAPSGWQFWTPDDSGTTGPVMPSESSTVAAPGSAAEGEEKVSVFRARGRVRELSAEVGALRGQLDRLGALTVADLEAQAVALREELTQLHASQQSEREQHAAALATDAAESRRRTEQDLEKLTAQRAEVAAQLADLQQEVVVTQEEALLQEAGIYTYRHPLTEAMAYQAALAQLQAEIKAMTRKDGGAVTAATNWTVNGSLAQGRTMVRDFSKLLLRAY</sequence>
<feature type="compositionally biased region" description="Pro residues" evidence="1">
    <location>
        <begin position="22"/>
        <end position="31"/>
    </location>
</feature>
<evidence type="ECO:0000256" key="1">
    <source>
        <dbReference type="SAM" id="MobiDB-lite"/>
    </source>
</evidence>
<name>A0ABT9IIT1_9ACTN</name>
<feature type="domain" description="SNIPE associated" evidence="2">
    <location>
        <begin position="209"/>
        <end position="263"/>
    </location>
</feature>
<accession>A0ABT9IIT1</accession>
<evidence type="ECO:0000259" key="2">
    <source>
        <dbReference type="Pfam" id="PF13250"/>
    </source>
</evidence>
<keyword evidence="4" id="KW-1185">Reference proteome</keyword>
<dbReference type="Proteomes" id="UP001233673">
    <property type="component" value="Unassembled WGS sequence"/>
</dbReference>
<feature type="region of interest" description="Disordered" evidence="1">
    <location>
        <begin position="135"/>
        <end position="163"/>
    </location>
</feature>
<evidence type="ECO:0000313" key="4">
    <source>
        <dbReference type="Proteomes" id="UP001233673"/>
    </source>
</evidence>
<gene>
    <name evidence="3" type="ORF">QOZ88_22920</name>
</gene>